<dbReference type="InterPro" id="IPR050087">
    <property type="entry name" value="AON_synthase_class-II"/>
</dbReference>
<dbReference type="Pfam" id="PF00155">
    <property type="entry name" value="Aminotran_1_2"/>
    <property type="match status" value="2"/>
</dbReference>
<evidence type="ECO:0000313" key="5">
    <source>
        <dbReference type="Proteomes" id="UP000034688"/>
    </source>
</evidence>
<evidence type="ECO:0000313" key="4">
    <source>
        <dbReference type="EMBL" id="KKP60774.1"/>
    </source>
</evidence>
<dbReference type="EMBL" id="LBPP01000008">
    <property type="protein sequence ID" value="KKP60774.1"/>
    <property type="molecule type" value="Genomic_DNA"/>
</dbReference>
<feature type="domain" description="Aminotransferase class I/classII large" evidence="3">
    <location>
        <begin position="51"/>
        <end position="208"/>
    </location>
</feature>
<dbReference type="Gene3D" id="3.40.640.10">
    <property type="entry name" value="Type I PLP-dependent aspartate aminotransferase-like (Major domain)"/>
    <property type="match status" value="2"/>
</dbReference>
<dbReference type="AlphaFoldDB" id="A0A0G0AUT9"/>
<dbReference type="Gene3D" id="3.90.1150.10">
    <property type="entry name" value="Aspartate Aminotransferase, domain 1"/>
    <property type="match status" value="2"/>
</dbReference>
<dbReference type="GO" id="GO:0016740">
    <property type="term" value="F:transferase activity"/>
    <property type="evidence" value="ECO:0007669"/>
    <property type="project" value="UniProtKB-KW"/>
</dbReference>
<dbReference type="InterPro" id="IPR015421">
    <property type="entry name" value="PyrdxlP-dep_Trfase_major"/>
</dbReference>
<comment type="caution">
    <text evidence="4">The sequence shown here is derived from an EMBL/GenBank/DDBJ whole genome shotgun (WGS) entry which is preliminary data.</text>
</comment>
<name>A0A0G0AUT9_9BACT</name>
<evidence type="ECO:0000256" key="1">
    <source>
        <dbReference type="ARBA" id="ARBA00001933"/>
    </source>
</evidence>
<feature type="domain" description="Aminotransferase class I/classII large" evidence="3">
    <location>
        <begin position="212"/>
        <end position="371"/>
    </location>
</feature>
<organism evidence="4 5">
    <name type="scientific">Candidatus Roizmanbacteria bacterium GW2011_GWA2_34_18</name>
    <dbReference type="NCBI Taxonomy" id="1618477"/>
    <lineage>
        <taxon>Bacteria</taxon>
        <taxon>Candidatus Roizmaniibacteriota</taxon>
    </lineage>
</organism>
<dbReference type="PATRIC" id="fig|1618477.3.peg.172"/>
<dbReference type="InterPro" id="IPR015422">
    <property type="entry name" value="PyrdxlP-dep_Trfase_small"/>
</dbReference>
<dbReference type="InterPro" id="IPR004839">
    <property type="entry name" value="Aminotransferase_I/II_large"/>
</dbReference>
<protein>
    <submittedName>
        <fullName evidence="4">Glycine C-acetyltransferase</fullName>
    </submittedName>
</protein>
<evidence type="ECO:0000259" key="3">
    <source>
        <dbReference type="Pfam" id="PF00155"/>
    </source>
</evidence>
<comment type="cofactor">
    <cofactor evidence="1">
        <name>pyridoxal 5'-phosphate</name>
        <dbReference type="ChEBI" id="CHEBI:597326"/>
    </cofactor>
</comment>
<accession>A0A0G0AUT9</accession>
<dbReference type="SUPFAM" id="SSF53383">
    <property type="entry name" value="PLP-dependent transferases"/>
    <property type="match status" value="1"/>
</dbReference>
<dbReference type="GO" id="GO:0030170">
    <property type="term" value="F:pyridoxal phosphate binding"/>
    <property type="evidence" value="ECO:0007669"/>
    <property type="project" value="InterPro"/>
</dbReference>
<keyword evidence="2 4" id="KW-0808">Transferase</keyword>
<dbReference type="InterPro" id="IPR015424">
    <property type="entry name" value="PyrdxlP-dep_Trfase"/>
</dbReference>
<reference evidence="4 5" key="1">
    <citation type="journal article" date="2015" name="Nature">
        <title>rRNA introns, odd ribosomes, and small enigmatic genomes across a large radiation of phyla.</title>
        <authorList>
            <person name="Brown C.T."/>
            <person name="Hug L.A."/>
            <person name="Thomas B.C."/>
            <person name="Sharon I."/>
            <person name="Castelle C.J."/>
            <person name="Singh A."/>
            <person name="Wilkins M.J."/>
            <person name="Williams K.H."/>
            <person name="Banfield J.F."/>
        </authorList>
    </citation>
    <scope>NUCLEOTIDE SEQUENCE [LARGE SCALE GENOMIC DNA]</scope>
</reference>
<dbReference type="Proteomes" id="UP000034688">
    <property type="component" value="Unassembled WGS sequence"/>
</dbReference>
<dbReference type="STRING" id="1618477.UR54_C0008G0015"/>
<proteinExistence type="predicted"/>
<dbReference type="PANTHER" id="PTHR13693">
    <property type="entry name" value="CLASS II AMINOTRANSFERASE/8-AMINO-7-OXONONANOATE SYNTHASE"/>
    <property type="match status" value="1"/>
</dbReference>
<sequence length="381" mass="42141">MSRKNFFSILSQEIDRIDKAKTSKRFEKIIDGFTKEKSPKAIIGKEKFQVFNSNDYLGLRHNPVLKKAEHQASEIFGTGPGAVRFISGSLKIHRDLEKTLAKFHERDDAMVFSSSFATNIAVMFCLLAGQNKDSLVDSNVIVISDALNHRSIIDGIRVANLPKEQRAIFSHMNPAHLETILETNKKIYKRALVVTDGVFSMLGEYQKLKKEVEGVKADVLIGTFGKAFGADGGYVVANQTIIDYLRESAATYIYSNSIPPGTAGAALKSIELLDSPAGKKLLKSSKENVAYFKKRMKTVGFLFAADSSHPIQPVLIGDPFKTSALVSKLFKKNIIVTNISYPVVPKGRDEIRVQISAVHTKGDIDQLVKAFQEEKVFPISA</sequence>
<evidence type="ECO:0000256" key="2">
    <source>
        <dbReference type="ARBA" id="ARBA00022679"/>
    </source>
</evidence>
<gene>
    <name evidence="4" type="ORF">UR54_C0008G0015</name>
</gene>